<evidence type="ECO:0000313" key="3">
    <source>
        <dbReference type="EMBL" id="MBD1371110.1"/>
    </source>
</evidence>
<dbReference type="AlphaFoldDB" id="A0A926N926"/>
<dbReference type="SUPFAM" id="SSF47781">
    <property type="entry name" value="RuvA domain 2-like"/>
    <property type="match status" value="1"/>
</dbReference>
<protein>
    <submittedName>
        <fullName evidence="3">Helix-hairpin-helix domain-containing protein</fullName>
    </submittedName>
</protein>
<dbReference type="Gene3D" id="3.10.560.10">
    <property type="entry name" value="Outer membrane lipoprotein wza domain like"/>
    <property type="match status" value="1"/>
</dbReference>
<dbReference type="GO" id="GO:0015627">
    <property type="term" value="C:type II protein secretion system complex"/>
    <property type="evidence" value="ECO:0007669"/>
    <property type="project" value="TreeGrafter"/>
</dbReference>
<dbReference type="InterPro" id="IPR019554">
    <property type="entry name" value="Soluble_ligand-bd"/>
</dbReference>
<feature type="domain" description="Helix-hairpin-helix DNA-binding motif class 1" evidence="2">
    <location>
        <begin position="147"/>
        <end position="166"/>
    </location>
</feature>
<dbReference type="EMBL" id="JACXAH010000002">
    <property type="protein sequence ID" value="MBD1371110.1"/>
    <property type="molecule type" value="Genomic_DNA"/>
</dbReference>
<name>A0A926N926_9BACL</name>
<accession>A0A926N926</accession>
<keyword evidence="1" id="KW-0472">Membrane</keyword>
<dbReference type="SMART" id="SM00278">
    <property type="entry name" value="HhH1"/>
    <property type="match status" value="2"/>
</dbReference>
<feature type="domain" description="Helix-hairpin-helix DNA-binding motif class 1" evidence="2">
    <location>
        <begin position="177"/>
        <end position="196"/>
    </location>
</feature>
<feature type="transmembrane region" description="Helical" evidence="1">
    <location>
        <begin position="12"/>
        <end position="30"/>
    </location>
</feature>
<dbReference type="Pfam" id="PF10531">
    <property type="entry name" value="SLBB"/>
    <property type="match status" value="1"/>
</dbReference>
<dbReference type="GO" id="GO:0015628">
    <property type="term" value="P:protein secretion by the type II secretion system"/>
    <property type="evidence" value="ECO:0007669"/>
    <property type="project" value="TreeGrafter"/>
</dbReference>
<dbReference type="InterPro" id="IPR051675">
    <property type="entry name" value="Endo/Exo/Phosphatase_dom_1"/>
</dbReference>
<dbReference type="PANTHER" id="PTHR21180:SF32">
    <property type="entry name" value="ENDONUCLEASE_EXONUCLEASE_PHOSPHATASE FAMILY DOMAIN-CONTAINING PROTEIN 1"/>
    <property type="match status" value="1"/>
</dbReference>
<dbReference type="Gene3D" id="1.10.150.280">
    <property type="entry name" value="AF1531-like domain"/>
    <property type="match status" value="1"/>
</dbReference>
<keyword evidence="4" id="KW-1185">Reference proteome</keyword>
<evidence type="ECO:0000259" key="2">
    <source>
        <dbReference type="SMART" id="SM00278"/>
    </source>
</evidence>
<sequence>MFEMMWSTREKVLVSIIIILGVALGIVLWYPTQSDPPSNQSWQTYSEQDEEEVNQQKEEESNTIVIDVKGAVQEPGLVELEQGARVSDAIEQAGQLTEKADSNQINLAARLQDGEVVYVPQMGEEVSILVLPDKANTTVNLNRATIAELEQLTGIGQAKAEAIIQYRDENGSFTTIEEVMKVSGIGEKTFKQFKDEVSVK</sequence>
<keyword evidence="1" id="KW-1133">Transmembrane helix</keyword>
<dbReference type="PANTHER" id="PTHR21180">
    <property type="entry name" value="ENDONUCLEASE/EXONUCLEASE/PHOSPHATASE FAMILY DOMAIN-CONTAINING PROTEIN 1"/>
    <property type="match status" value="1"/>
</dbReference>
<dbReference type="NCBIfam" id="TIGR00426">
    <property type="entry name" value="competence protein ComEA helix-hairpin-helix repeat region"/>
    <property type="match status" value="1"/>
</dbReference>
<comment type="caution">
    <text evidence="3">The sequence shown here is derived from an EMBL/GenBank/DDBJ whole genome shotgun (WGS) entry which is preliminary data.</text>
</comment>
<evidence type="ECO:0000313" key="4">
    <source>
        <dbReference type="Proteomes" id="UP000661691"/>
    </source>
</evidence>
<gene>
    <name evidence="3" type="ORF">IC620_01895</name>
</gene>
<proteinExistence type="predicted"/>
<dbReference type="GO" id="GO:0003677">
    <property type="term" value="F:DNA binding"/>
    <property type="evidence" value="ECO:0007669"/>
    <property type="project" value="InterPro"/>
</dbReference>
<dbReference type="InterPro" id="IPR004509">
    <property type="entry name" value="Competence_ComEA_HhH"/>
</dbReference>
<dbReference type="GO" id="GO:0006281">
    <property type="term" value="P:DNA repair"/>
    <property type="evidence" value="ECO:0007669"/>
    <property type="project" value="InterPro"/>
</dbReference>
<dbReference type="RefSeq" id="WP_191138998.1">
    <property type="nucleotide sequence ID" value="NZ_JACXAG020000002.1"/>
</dbReference>
<dbReference type="InterPro" id="IPR010994">
    <property type="entry name" value="RuvA_2-like"/>
</dbReference>
<dbReference type="Proteomes" id="UP000661691">
    <property type="component" value="Unassembled WGS sequence"/>
</dbReference>
<dbReference type="Pfam" id="PF12836">
    <property type="entry name" value="HHH_3"/>
    <property type="match status" value="1"/>
</dbReference>
<evidence type="ECO:0000256" key="1">
    <source>
        <dbReference type="SAM" id="Phobius"/>
    </source>
</evidence>
<reference evidence="3" key="1">
    <citation type="submission" date="2020-09" db="EMBL/GenBank/DDBJ databases">
        <title>A novel bacterium of genus Hazenella, isolated from South China Sea.</title>
        <authorList>
            <person name="Huang H."/>
            <person name="Mo K."/>
            <person name="Hu Y."/>
        </authorList>
    </citation>
    <scope>NUCLEOTIDE SEQUENCE</scope>
    <source>
        <strain evidence="3">IB182357</strain>
    </source>
</reference>
<keyword evidence="1" id="KW-0812">Transmembrane</keyword>
<organism evidence="3 4">
    <name type="scientific">Polycladospora coralii</name>
    <dbReference type="NCBI Taxonomy" id="2771432"/>
    <lineage>
        <taxon>Bacteria</taxon>
        <taxon>Bacillati</taxon>
        <taxon>Bacillota</taxon>
        <taxon>Bacilli</taxon>
        <taxon>Bacillales</taxon>
        <taxon>Thermoactinomycetaceae</taxon>
        <taxon>Polycladospora</taxon>
    </lineage>
</organism>
<dbReference type="InterPro" id="IPR003583">
    <property type="entry name" value="Hlx-hairpin-Hlx_DNA-bd_motif"/>
</dbReference>